<dbReference type="InterPro" id="IPR011547">
    <property type="entry name" value="SLC26A/SulP_dom"/>
</dbReference>
<dbReference type="SUPFAM" id="SSF52091">
    <property type="entry name" value="SpoIIaa-like"/>
    <property type="match status" value="1"/>
</dbReference>
<evidence type="ECO:0000259" key="6">
    <source>
        <dbReference type="PROSITE" id="PS50801"/>
    </source>
</evidence>
<dbReference type="Gene3D" id="3.30.750.24">
    <property type="entry name" value="STAS domain"/>
    <property type="match status" value="1"/>
</dbReference>
<dbReference type="OrthoDB" id="9177189at2"/>
<feature type="transmembrane region" description="Helical" evidence="5">
    <location>
        <begin position="128"/>
        <end position="146"/>
    </location>
</feature>
<dbReference type="GO" id="GO:0055085">
    <property type="term" value="P:transmembrane transport"/>
    <property type="evidence" value="ECO:0007669"/>
    <property type="project" value="InterPro"/>
</dbReference>
<feature type="transmembrane region" description="Helical" evidence="5">
    <location>
        <begin position="247"/>
        <end position="266"/>
    </location>
</feature>
<feature type="transmembrane region" description="Helical" evidence="5">
    <location>
        <begin position="95"/>
        <end position="116"/>
    </location>
</feature>
<keyword evidence="8" id="KW-1185">Reference proteome</keyword>
<organism evidence="7 8">
    <name type="scientific">Rhodoferax lacus</name>
    <dbReference type="NCBI Taxonomy" id="2184758"/>
    <lineage>
        <taxon>Bacteria</taxon>
        <taxon>Pseudomonadati</taxon>
        <taxon>Pseudomonadota</taxon>
        <taxon>Betaproteobacteria</taxon>
        <taxon>Burkholderiales</taxon>
        <taxon>Comamonadaceae</taxon>
        <taxon>Rhodoferax</taxon>
    </lineage>
</organism>
<keyword evidence="4 5" id="KW-0472">Membrane</keyword>
<dbReference type="Pfam" id="PF01740">
    <property type="entry name" value="STAS"/>
    <property type="match status" value="1"/>
</dbReference>
<name>A0A3E1RAU9_9BURK</name>
<feature type="transmembrane region" description="Helical" evidence="5">
    <location>
        <begin position="379"/>
        <end position="409"/>
    </location>
</feature>
<dbReference type="AlphaFoldDB" id="A0A3E1RAU9"/>
<keyword evidence="3 5" id="KW-1133">Transmembrane helix</keyword>
<feature type="transmembrane region" description="Helical" evidence="5">
    <location>
        <begin position="166"/>
        <end position="192"/>
    </location>
</feature>
<feature type="transmembrane region" description="Helical" evidence="5">
    <location>
        <begin position="324"/>
        <end position="344"/>
    </location>
</feature>
<evidence type="ECO:0000313" key="8">
    <source>
        <dbReference type="Proteomes" id="UP000260665"/>
    </source>
</evidence>
<evidence type="ECO:0000256" key="5">
    <source>
        <dbReference type="SAM" id="Phobius"/>
    </source>
</evidence>
<proteinExistence type="predicted"/>
<feature type="domain" description="STAS" evidence="6">
    <location>
        <begin position="434"/>
        <end position="548"/>
    </location>
</feature>
<reference evidence="7 8" key="1">
    <citation type="submission" date="2018-05" db="EMBL/GenBank/DDBJ databases">
        <title>Rhodoferax soyangensis sp.nov., isolated from an oligotrophic freshwater lake.</title>
        <authorList>
            <person name="Park M."/>
        </authorList>
    </citation>
    <scope>NUCLEOTIDE SEQUENCE [LARGE SCALE GENOMIC DNA]</scope>
    <source>
        <strain evidence="7 8">IMCC26218</strain>
    </source>
</reference>
<dbReference type="EMBL" id="QFZK01000007">
    <property type="protein sequence ID" value="RFO96489.1"/>
    <property type="molecule type" value="Genomic_DNA"/>
</dbReference>
<keyword evidence="2 5" id="KW-0812">Transmembrane</keyword>
<comment type="subcellular location">
    <subcellularLocation>
        <location evidence="1">Membrane</location>
        <topology evidence="1">Multi-pass membrane protein</topology>
    </subcellularLocation>
</comment>
<feature type="transmembrane region" description="Helical" evidence="5">
    <location>
        <begin position="204"/>
        <end position="227"/>
    </location>
</feature>
<dbReference type="InterPro" id="IPR002645">
    <property type="entry name" value="STAS_dom"/>
</dbReference>
<evidence type="ECO:0000256" key="2">
    <source>
        <dbReference type="ARBA" id="ARBA00022692"/>
    </source>
</evidence>
<evidence type="ECO:0000256" key="3">
    <source>
        <dbReference type="ARBA" id="ARBA00022989"/>
    </source>
</evidence>
<feature type="transmembrane region" description="Helical" evidence="5">
    <location>
        <begin position="350"/>
        <end position="372"/>
    </location>
</feature>
<dbReference type="InterPro" id="IPR001902">
    <property type="entry name" value="SLC26A/SulP_fam"/>
</dbReference>
<dbReference type="Pfam" id="PF00916">
    <property type="entry name" value="Sulfate_transp"/>
    <property type="match status" value="1"/>
</dbReference>
<evidence type="ECO:0000256" key="1">
    <source>
        <dbReference type="ARBA" id="ARBA00004141"/>
    </source>
</evidence>
<dbReference type="RefSeq" id="WP_117177726.1">
    <property type="nucleotide sequence ID" value="NZ_QFZK01000007.1"/>
</dbReference>
<protein>
    <recommendedName>
        <fullName evidence="6">STAS domain-containing protein</fullName>
    </recommendedName>
</protein>
<dbReference type="InterPro" id="IPR036513">
    <property type="entry name" value="STAS_dom_sf"/>
</dbReference>
<evidence type="ECO:0000256" key="4">
    <source>
        <dbReference type="ARBA" id="ARBA00023136"/>
    </source>
</evidence>
<sequence>MRKPEWSPATLTGPDLVAGLCVAGLLLPEAVAYAGLAHVPVGHALVAVVLGLAIYALFGSSRFAVVSPTSSTATLAAAAAVSMTGAYSAANAAVYTQVVMALVLLCGLLLMLLAATRQGQLSSYVSRPVLKGFGFALAVSIVIKQLPDALGLEVPQAAQGDPLHLAYFALSHVAQWHGATLAVALLAAGLMLGLRRWPRLPASLLVMVLAIGLAPVLNWQALGVRQIGMVAAPTFALGLPQLPLTEWARAGELAFGLVMLVFAESWGSMRTQALLHGDSLEPNRELLVLGACNLASGLLQGMPVGAGFSATSANAAAGALSRRAGAYALGAVLLAIGFALPALQYLPRPVLAVAVVSALWHALSVRPLLAVWRMNRDRLLLLAAVLAVLLLGVLDGMLAAMGLSVLAALHRFSQPVVHELGELDASRNYVHLQTQPGAVARPGVLILRPEEPLFFGSAERVVGEVLRVARTREGLHTVILSLEESADLDSTAVDCLLELRHSLQGTGQELLLARVKTTVRELLGHVDPQGVGSEARLFWSVADAAEGAVRGAGLKQVSV</sequence>
<accession>A0A3E1RAU9</accession>
<evidence type="ECO:0000313" key="7">
    <source>
        <dbReference type="EMBL" id="RFO96489.1"/>
    </source>
</evidence>
<dbReference type="PROSITE" id="PS50801">
    <property type="entry name" value="STAS"/>
    <property type="match status" value="1"/>
</dbReference>
<dbReference type="Proteomes" id="UP000260665">
    <property type="component" value="Unassembled WGS sequence"/>
</dbReference>
<dbReference type="GO" id="GO:0016020">
    <property type="term" value="C:membrane"/>
    <property type="evidence" value="ECO:0007669"/>
    <property type="project" value="UniProtKB-SubCell"/>
</dbReference>
<gene>
    <name evidence="7" type="ORF">DIC66_12660</name>
</gene>
<dbReference type="PANTHER" id="PTHR11814">
    <property type="entry name" value="SULFATE TRANSPORTER"/>
    <property type="match status" value="1"/>
</dbReference>
<comment type="caution">
    <text evidence="7">The sequence shown here is derived from an EMBL/GenBank/DDBJ whole genome shotgun (WGS) entry which is preliminary data.</text>
</comment>
<feature type="transmembrane region" description="Helical" evidence="5">
    <location>
        <begin position="42"/>
        <end position="58"/>
    </location>
</feature>
<dbReference type="CDD" id="cd07042">
    <property type="entry name" value="STAS_SulP_like_sulfate_transporter"/>
    <property type="match status" value="1"/>
</dbReference>